<keyword evidence="2" id="KW-0808">Transferase</keyword>
<reference evidence="2" key="1">
    <citation type="submission" date="2022-10" db="EMBL/GenBank/DDBJ databases">
        <title>Human gut microbiome strain richness.</title>
        <authorList>
            <person name="Chen-Liaw A."/>
        </authorList>
    </citation>
    <scope>NUCLEOTIDE SEQUENCE</scope>
    <source>
        <strain evidence="2">A1_m1001262Bd0_191120</strain>
    </source>
</reference>
<gene>
    <name evidence="2" type="ORF">POY80_20830</name>
</gene>
<evidence type="ECO:0000313" key="3">
    <source>
        <dbReference type="Proteomes" id="UP001218502"/>
    </source>
</evidence>
<evidence type="ECO:0000256" key="1">
    <source>
        <dbReference type="SAM" id="MobiDB-lite"/>
    </source>
</evidence>
<organism evidence="2 3">
    <name type="scientific">Bacteroides uniformis</name>
    <dbReference type="NCBI Taxonomy" id="820"/>
    <lineage>
        <taxon>Bacteria</taxon>
        <taxon>Pseudomonadati</taxon>
        <taxon>Bacteroidota</taxon>
        <taxon>Bacteroidia</taxon>
        <taxon>Bacteroidales</taxon>
        <taxon>Bacteroidaceae</taxon>
        <taxon>Bacteroides</taxon>
    </lineage>
</organism>
<comment type="caution">
    <text evidence="2">The sequence shown here is derived from an EMBL/GenBank/DDBJ whole genome shotgun (WGS) entry which is preliminary data.</text>
</comment>
<dbReference type="AlphaFoldDB" id="A0AAW6G8W7"/>
<feature type="compositionally biased region" description="Polar residues" evidence="1">
    <location>
        <begin position="1"/>
        <end position="13"/>
    </location>
</feature>
<keyword evidence="2" id="KW-0489">Methyltransferase</keyword>
<sequence length="45" mass="4991">METRSSLSRSLHTNRGLEKLEPYEGKLSCTVLRGEEGSNALDLPD</sequence>
<evidence type="ECO:0000313" key="2">
    <source>
        <dbReference type="EMBL" id="MDC1754861.1"/>
    </source>
</evidence>
<protein>
    <submittedName>
        <fullName evidence="2">DNA methylase</fullName>
    </submittedName>
</protein>
<accession>A0AAW6G8W7</accession>
<dbReference type="EMBL" id="JAQNQY010000070">
    <property type="protein sequence ID" value="MDC1754861.1"/>
    <property type="molecule type" value="Genomic_DNA"/>
</dbReference>
<name>A0AAW6G8W7_BACUN</name>
<proteinExistence type="predicted"/>
<feature type="region of interest" description="Disordered" evidence="1">
    <location>
        <begin position="1"/>
        <end position="23"/>
    </location>
</feature>
<dbReference type="GO" id="GO:0008168">
    <property type="term" value="F:methyltransferase activity"/>
    <property type="evidence" value="ECO:0007669"/>
    <property type="project" value="UniProtKB-KW"/>
</dbReference>
<dbReference type="Proteomes" id="UP001218502">
    <property type="component" value="Unassembled WGS sequence"/>
</dbReference>
<feature type="non-terminal residue" evidence="2">
    <location>
        <position position="45"/>
    </location>
</feature>
<dbReference type="GO" id="GO:0032259">
    <property type="term" value="P:methylation"/>
    <property type="evidence" value="ECO:0007669"/>
    <property type="project" value="UniProtKB-KW"/>
</dbReference>